<keyword evidence="8" id="KW-1185">Reference proteome</keyword>
<evidence type="ECO:0000256" key="1">
    <source>
        <dbReference type="ARBA" id="ARBA00001933"/>
    </source>
</evidence>
<protein>
    <recommendedName>
        <fullName evidence="6">Aminotransferase class I/classII large domain-containing protein</fullName>
    </recommendedName>
</protein>
<dbReference type="Pfam" id="PF00155">
    <property type="entry name" value="Aminotran_1_2"/>
    <property type="match status" value="1"/>
</dbReference>
<evidence type="ECO:0000259" key="6">
    <source>
        <dbReference type="Pfam" id="PF00155"/>
    </source>
</evidence>
<dbReference type="PROSITE" id="PS00599">
    <property type="entry name" value="AA_TRANSFER_CLASS_2"/>
    <property type="match status" value="1"/>
</dbReference>
<dbReference type="GO" id="GO:0016740">
    <property type="term" value="F:transferase activity"/>
    <property type="evidence" value="ECO:0007669"/>
    <property type="project" value="UniProtKB-KW"/>
</dbReference>
<dbReference type="PANTHER" id="PTHR13693">
    <property type="entry name" value="CLASS II AMINOTRANSFERASE/8-AMINO-7-OXONONANOATE SYNTHASE"/>
    <property type="match status" value="1"/>
</dbReference>
<comment type="similarity">
    <text evidence="2">Belongs to the class-II pyridoxal-phosphate-dependent aminotransferase family. BioF subfamily.</text>
</comment>
<keyword evidence="4 5" id="KW-0663">Pyridoxal phosphate</keyword>
<dbReference type="InterPro" id="IPR050087">
    <property type="entry name" value="AON_synthase_class-II"/>
</dbReference>
<dbReference type="SUPFAM" id="SSF53383">
    <property type="entry name" value="PLP-dependent transferases"/>
    <property type="match status" value="1"/>
</dbReference>
<reference evidence="7 8" key="1">
    <citation type="submission" date="2019-09" db="EMBL/GenBank/DDBJ databases">
        <authorList>
            <person name="Brejova B."/>
        </authorList>
    </citation>
    <scope>NUCLEOTIDE SEQUENCE [LARGE SCALE GENOMIC DNA]</scope>
</reference>
<dbReference type="OrthoDB" id="2382073at2759"/>
<evidence type="ECO:0000313" key="7">
    <source>
        <dbReference type="EMBL" id="VVT54209.1"/>
    </source>
</evidence>
<name>A0A5E8BU97_9ASCO</name>
<dbReference type="InterPro" id="IPR015421">
    <property type="entry name" value="PyrdxlP-dep_Trfase_major"/>
</dbReference>
<dbReference type="PANTHER" id="PTHR13693:SF77">
    <property type="entry name" value="8-AMINO-7-OXONONANOATE SYNTHASE"/>
    <property type="match status" value="1"/>
</dbReference>
<dbReference type="RefSeq" id="XP_031854567.1">
    <property type="nucleotide sequence ID" value="XM_031998676.1"/>
</dbReference>
<dbReference type="GO" id="GO:0009102">
    <property type="term" value="P:biotin biosynthetic process"/>
    <property type="evidence" value="ECO:0007669"/>
    <property type="project" value="TreeGrafter"/>
</dbReference>
<evidence type="ECO:0000256" key="5">
    <source>
        <dbReference type="RuleBase" id="RU003693"/>
    </source>
</evidence>
<feature type="domain" description="Aminotransferase class I/classII large" evidence="6">
    <location>
        <begin position="40"/>
        <end position="444"/>
    </location>
</feature>
<keyword evidence="3" id="KW-0808">Transferase</keyword>
<accession>A0A5E8BU97</accession>
<dbReference type="InterPro" id="IPR015422">
    <property type="entry name" value="PyrdxlP-dep_Trfase_small"/>
</dbReference>
<dbReference type="InterPro" id="IPR015424">
    <property type="entry name" value="PyrdxlP-dep_Trfase"/>
</dbReference>
<dbReference type="EMBL" id="CABVLU010000003">
    <property type="protein sequence ID" value="VVT54209.1"/>
    <property type="molecule type" value="Genomic_DNA"/>
</dbReference>
<evidence type="ECO:0000313" key="8">
    <source>
        <dbReference type="Proteomes" id="UP000398389"/>
    </source>
</evidence>
<comment type="cofactor">
    <cofactor evidence="1 5">
        <name>pyridoxal 5'-phosphate</name>
        <dbReference type="ChEBI" id="CHEBI:597326"/>
    </cofactor>
</comment>
<organism evidence="7 8">
    <name type="scientific">Magnusiomyces paraingens</name>
    <dbReference type="NCBI Taxonomy" id="2606893"/>
    <lineage>
        <taxon>Eukaryota</taxon>
        <taxon>Fungi</taxon>
        <taxon>Dikarya</taxon>
        <taxon>Ascomycota</taxon>
        <taxon>Saccharomycotina</taxon>
        <taxon>Dipodascomycetes</taxon>
        <taxon>Dipodascales</taxon>
        <taxon>Dipodascaceae</taxon>
        <taxon>Magnusiomyces</taxon>
    </lineage>
</organism>
<evidence type="ECO:0000256" key="4">
    <source>
        <dbReference type="ARBA" id="ARBA00022898"/>
    </source>
</evidence>
<evidence type="ECO:0000256" key="3">
    <source>
        <dbReference type="ARBA" id="ARBA00022679"/>
    </source>
</evidence>
<dbReference type="AlphaFoldDB" id="A0A5E8BU97"/>
<evidence type="ECO:0000256" key="2">
    <source>
        <dbReference type="ARBA" id="ARBA00010008"/>
    </source>
</evidence>
<dbReference type="InterPro" id="IPR004839">
    <property type="entry name" value="Aminotransferase_I/II_large"/>
</dbReference>
<proteinExistence type="inferred from homology"/>
<sequence length="471" mass="50478">MQNSDKFLNHLESILATRASKSQLRKLTTLDSSPAHPLADFSSNDYLSLASDPVLHATFLAELASAKSTTLISPTRTTGSGGSRLLDGNSRYAEALEHDLARVHGAPAALLFGSGYDANVAVYTCIPQPGDVVVYDEYIHASVHDGMRASRAAKLYPFAHNCVKDVHVKRGKNKTRQLESLEQVLKKVDELHGPSTRVFVAIESVYSMDGDVAPLADIVSIIFERHNRSSYTMGPTYLIVDEAHATGVLGAPKGPALGLVNAESLESACLVRVHTFGKAVGAAGAVVLCPRVLREYLVNYARPFIYSTAPPLAALAAVRASYALLGASLQCAGITNLSATAVLAATRHDTLWARTTHLHTRLRALFPEPGPSPPSVPRIEYAAVGSDIPASSIFAVRCAGPADTRARALAAYCQARGFIVRAIVYPTVPRGMERVRVCVHEGNSVEEIEGLLACMCAWQELQSAREISAKL</sequence>
<dbReference type="Proteomes" id="UP000398389">
    <property type="component" value="Unassembled WGS sequence"/>
</dbReference>
<dbReference type="GO" id="GO:0030170">
    <property type="term" value="F:pyridoxal phosphate binding"/>
    <property type="evidence" value="ECO:0007669"/>
    <property type="project" value="InterPro"/>
</dbReference>
<dbReference type="InterPro" id="IPR001917">
    <property type="entry name" value="Aminotrans_II_pyridoxalP_BS"/>
</dbReference>
<gene>
    <name evidence="7" type="ORF">SAPINGB_P003961</name>
</gene>
<dbReference type="Gene3D" id="3.40.640.10">
    <property type="entry name" value="Type I PLP-dependent aspartate aminotransferase-like (Major domain)"/>
    <property type="match status" value="1"/>
</dbReference>
<dbReference type="Gene3D" id="3.90.1150.10">
    <property type="entry name" value="Aspartate Aminotransferase, domain 1"/>
    <property type="match status" value="1"/>
</dbReference>
<dbReference type="GeneID" id="43582776"/>